<keyword evidence="1" id="KW-0812">Transmembrane</keyword>
<feature type="transmembrane region" description="Helical" evidence="1">
    <location>
        <begin position="217"/>
        <end position="238"/>
    </location>
</feature>
<dbReference type="InterPro" id="IPR011991">
    <property type="entry name" value="ArsR-like_HTH"/>
</dbReference>
<evidence type="ECO:0000313" key="3">
    <source>
        <dbReference type="EMBL" id="ACL11227.1"/>
    </source>
</evidence>
<gene>
    <name evidence="3" type="ordered locus">DKAM_0901</name>
</gene>
<feature type="domain" description="HTH arsR-type" evidence="2">
    <location>
        <begin position="237"/>
        <end position="329"/>
    </location>
</feature>
<organism evidence="3 4">
    <name type="scientific">Desulfurococcus amylolyticus (strain DSM 18924 / JCM 16383 / VKM B-2413 / 1221n)</name>
    <name type="common">Desulfurococcus kamchatkensis</name>
    <dbReference type="NCBI Taxonomy" id="490899"/>
    <lineage>
        <taxon>Archaea</taxon>
        <taxon>Thermoproteota</taxon>
        <taxon>Thermoprotei</taxon>
        <taxon>Desulfurococcales</taxon>
        <taxon>Desulfurococcaceae</taxon>
        <taxon>Desulfurococcus</taxon>
    </lineage>
</organism>
<dbReference type="InterPro" id="IPR000485">
    <property type="entry name" value="AsnC-type_HTH_dom"/>
</dbReference>
<dbReference type="PROSITE" id="PS50987">
    <property type="entry name" value="HTH_ARSR_2"/>
    <property type="match status" value="1"/>
</dbReference>
<dbReference type="STRING" id="490899.DKAM_0901"/>
<evidence type="ECO:0000313" key="4">
    <source>
        <dbReference type="Proteomes" id="UP000006903"/>
    </source>
</evidence>
<dbReference type="KEGG" id="dka:DKAM_0901"/>
<dbReference type="GO" id="GO:0043565">
    <property type="term" value="F:sequence-specific DNA binding"/>
    <property type="evidence" value="ECO:0007669"/>
    <property type="project" value="InterPro"/>
</dbReference>
<dbReference type="eggNOG" id="arCOG00374">
    <property type="taxonomic scope" value="Archaea"/>
</dbReference>
<dbReference type="CDD" id="cd00090">
    <property type="entry name" value="HTH_ARSR"/>
    <property type="match status" value="1"/>
</dbReference>
<accession>B8D546</accession>
<proteinExistence type="predicted"/>
<dbReference type="SMART" id="SM00418">
    <property type="entry name" value="HTH_ARSR"/>
    <property type="match status" value="1"/>
</dbReference>
<dbReference type="HOGENOM" id="CLU_843599_0_0_2"/>
<dbReference type="InterPro" id="IPR036390">
    <property type="entry name" value="WH_DNA-bd_sf"/>
</dbReference>
<dbReference type="PRINTS" id="PR00033">
    <property type="entry name" value="HTHASNC"/>
</dbReference>
<dbReference type="Pfam" id="PF13412">
    <property type="entry name" value="HTH_24"/>
    <property type="match status" value="1"/>
</dbReference>
<name>B8D546_DESA1</name>
<protein>
    <submittedName>
        <fullName evidence="3">Uncharacterized membrane-associated protein/domain</fullName>
    </submittedName>
</protein>
<reference evidence="3 4" key="1">
    <citation type="journal article" date="2009" name="J. Bacteriol.">
        <title>Complete genome sequence of the anaerobic, protein-degrading hyperthermophilic crenarchaeon Desulfurococcus kamchatkensis.</title>
        <authorList>
            <person name="Ravin N.V."/>
            <person name="Mardanov A.V."/>
            <person name="Beletsky A.V."/>
            <person name="Kublanov I.V."/>
            <person name="Kolganova T.V."/>
            <person name="Lebedinsky A.V."/>
            <person name="Chernyh N.A."/>
            <person name="Bonch-Osmolovskaya E.A."/>
            <person name="Skryabin K.G."/>
        </authorList>
    </citation>
    <scope>NUCLEOTIDE SEQUENCE [LARGE SCALE GENOMIC DNA]</scope>
    <source>
        <strain evidence="4">DSM 18924 / JCM 16383 / VKM B-2413 / 1221n</strain>
    </source>
</reference>
<dbReference type="Gene3D" id="1.10.10.10">
    <property type="entry name" value="Winged helix-like DNA-binding domain superfamily/Winged helix DNA-binding domain"/>
    <property type="match status" value="1"/>
</dbReference>
<dbReference type="InterPro" id="IPR036388">
    <property type="entry name" value="WH-like_DNA-bd_sf"/>
</dbReference>
<keyword evidence="1" id="KW-0472">Membrane</keyword>
<dbReference type="InterPro" id="IPR001845">
    <property type="entry name" value="HTH_ArsR_DNA-bd_dom"/>
</dbReference>
<dbReference type="SUPFAM" id="SSF46785">
    <property type="entry name" value="Winged helix' DNA-binding domain"/>
    <property type="match status" value="1"/>
</dbReference>
<dbReference type="GO" id="GO:0003700">
    <property type="term" value="F:DNA-binding transcription factor activity"/>
    <property type="evidence" value="ECO:0007669"/>
    <property type="project" value="InterPro"/>
</dbReference>
<evidence type="ECO:0000259" key="2">
    <source>
        <dbReference type="PROSITE" id="PS50987"/>
    </source>
</evidence>
<dbReference type="AlphaFoldDB" id="B8D546"/>
<sequence length="329" mass="36237">MFNMFTWKGLNPYLLLLLVLCILTGLTHVVLGTQQGIESVEYVVFYNPIEGTGILSVSITMSLTPGEIGNVDLPIKIFSDASLYFFNYTVNPPTGSLVVNYDDNSGVASLLVSNASTVTLYFTVSNLTEEASIGSYTATLDLLDYASGAVNVSVEIYLTGIYDVIIDSYPRVSGYSIQTLTNTTVIRTHDPAIYFIVLKIPVNTASPSSTQFNLLNLLFPLLLILITVVAIVIIVLRWRRTSIGRIEKVDVLNDPVSRSIIRALGEAGDAGLTQAEITNKTGIPKSSVSRRIRRLEEEGFITVARTGKYNYLRLTDKGKEAYRRIVEKK</sequence>
<dbReference type="Proteomes" id="UP000006903">
    <property type="component" value="Chromosome"/>
</dbReference>
<dbReference type="EMBL" id="CP001140">
    <property type="protein sequence ID" value="ACL11227.1"/>
    <property type="molecule type" value="Genomic_DNA"/>
</dbReference>
<keyword evidence="1" id="KW-1133">Transmembrane helix</keyword>
<evidence type="ECO:0000256" key="1">
    <source>
        <dbReference type="SAM" id="Phobius"/>
    </source>
</evidence>